<dbReference type="Pfam" id="PF20511">
    <property type="entry name" value="PMI_typeI_cat"/>
    <property type="match status" value="1"/>
</dbReference>
<organism evidence="10 11">
    <name type="scientific">Rothia aeria</name>
    <dbReference type="NCBI Taxonomy" id="172042"/>
    <lineage>
        <taxon>Bacteria</taxon>
        <taxon>Bacillati</taxon>
        <taxon>Actinomycetota</taxon>
        <taxon>Actinomycetes</taxon>
        <taxon>Micrococcales</taxon>
        <taxon>Micrococcaceae</taxon>
        <taxon>Rothia</taxon>
    </lineage>
</organism>
<dbReference type="CDD" id="cd07011">
    <property type="entry name" value="cupin_PMI_type_I_N"/>
    <property type="match status" value="1"/>
</dbReference>
<keyword evidence="6 10" id="KW-0413">Isomerase</keyword>
<dbReference type="InterPro" id="IPR014710">
    <property type="entry name" value="RmlC-like_jellyroll"/>
</dbReference>
<evidence type="ECO:0000256" key="8">
    <source>
        <dbReference type="PIRSR" id="PIRSR001480-2"/>
    </source>
</evidence>
<evidence type="ECO:0000259" key="9">
    <source>
        <dbReference type="Pfam" id="PF20511"/>
    </source>
</evidence>
<dbReference type="PANTHER" id="PTHR10309:SF0">
    <property type="entry name" value="MANNOSE-6-PHOSPHATE ISOMERASE"/>
    <property type="match status" value="1"/>
</dbReference>
<dbReference type="PIRSF" id="PIRSF001480">
    <property type="entry name" value="Mannose-6-phosphate_isomerase"/>
    <property type="match status" value="1"/>
</dbReference>
<dbReference type="GO" id="GO:0005829">
    <property type="term" value="C:cytosol"/>
    <property type="evidence" value="ECO:0007669"/>
    <property type="project" value="TreeGrafter"/>
</dbReference>
<feature type="binding site" evidence="8">
    <location>
        <position position="259"/>
    </location>
    <ligand>
        <name>Zn(2+)</name>
        <dbReference type="ChEBI" id="CHEBI:29105"/>
    </ligand>
</feature>
<dbReference type="GO" id="GO:0008270">
    <property type="term" value="F:zinc ion binding"/>
    <property type="evidence" value="ECO:0007669"/>
    <property type="project" value="InterPro"/>
</dbReference>
<dbReference type="GO" id="GO:0005975">
    <property type="term" value="P:carbohydrate metabolic process"/>
    <property type="evidence" value="ECO:0007669"/>
    <property type="project" value="InterPro"/>
</dbReference>
<comment type="cofactor">
    <cofactor evidence="8">
        <name>Zn(2+)</name>
        <dbReference type="ChEBI" id="CHEBI:29105"/>
    </cofactor>
    <text evidence="8">Binds 1 zinc ion per subunit.</text>
</comment>
<keyword evidence="5 8" id="KW-0862">Zinc</keyword>
<evidence type="ECO:0000256" key="1">
    <source>
        <dbReference type="ARBA" id="ARBA00000757"/>
    </source>
</evidence>
<sequence>MGEIFRLKNKIQNYAWGSRSILGRMRGVPVPTDKPEAEVWVGAHPAAPSVATVDGSEQQLDELVAQQPGRFLRPDRNSDWFPFLFKILAIDAPLSIQVHPTDEQAAAGFEDEQARGVPLDAPHRNYKDRYSKPETVIALTNMRVLTGVRPAEQLKNLARAFNASWLADRAHLAPKELLTAIIRMPEPEAAQAVDQLAATAHKLAQTRRKAAPSVLDAIELVNLVAHKYPGDRGLLVAFVMNLVHLAPGDSAFTPDGQVHAYVSGTAIELMNPSDNVMRAGLTPKHIDTEELIRVLGDSQDAPEIQRPTPDNAAVGEYTMWDERMSVTRIRVAPKETIDYVFEGTSAALVVDGTITITIAGAVTGAGQDYTLGGTESVLHAGDPTPVTITGSGELYIAQYV</sequence>
<evidence type="ECO:0000256" key="7">
    <source>
        <dbReference type="PIRSR" id="PIRSR001480-1"/>
    </source>
</evidence>
<dbReference type="EMBL" id="LR134479">
    <property type="protein sequence ID" value="VEI24291.1"/>
    <property type="molecule type" value="Genomic_DNA"/>
</dbReference>
<evidence type="ECO:0000256" key="6">
    <source>
        <dbReference type="ARBA" id="ARBA00023235"/>
    </source>
</evidence>
<evidence type="ECO:0000256" key="4">
    <source>
        <dbReference type="ARBA" id="ARBA00022723"/>
    </source>
</evidence>
<proteinExistence type="inferred from homology"/>
<dbReference type="AlphaFoldDB" id="A0A7Z9A4F7"/>
<evidence type="ECO:0000256" key="5">
    <source>
        <dbReference type="ARBA" id="ARBA00022833"/>
    </source>
</evidence>
<dbReference type="NCBIfam" id="TIGR00218">
    <property type="entry name" value="manA"/>
    <property type="match status" value="1"/>
</dbReference>
<dbReference type="Proteomes" id="UP000282386">
    <property type="component" value="Chromosome"/>
</dbReference>
<accession>A0A7Z9A4F7</accession>
<dbReference type="RefSeq" id="WP_126500540.1">
    <property type="nucleotide sequence ID" value="NZ_CBDFDR010000177.1"/>
</dbReference>
<dbReference type="Gene3D" id="2.60.120.10">
    <property type="entry name" value="Jelly Rolls"/>
    <property type="match status" value="2"/>
</dbReference>
<evidence type="ECO:0000256" key="3">
    <source>
        <dbReference type="ARBA" id="ARBA00011956"/>
    </source>
</evidence>
<dbReference type="InterPro" id="IPR046457">
    <property type="entry name" value="PMI_typeI_cat"/>
</dbReference>
<feature type="binding site" evidence="8">
    <location>
        <position position="99"/>
    </location>
    <ligand>
        <name>Zn(2+)</name>
        <dbReference type="ChEBI" id="CHEBI:29105"/>
    </ligand>
</feature>
<evidence type="ECO:0000313" key="11">
    <source>
        <dbReference type="Proteomes" id="UP000282386"/>
    </source>
</evidence>
<dbReference type="EC" id="5.3.1.8" evidence="3"/>
<gene>
    <name evidence="10" type="primary">manA</name>
    <name evidence="10" type="ORF">NCTC10207_02008</name>
</gene>
<feature type="active site" evidence="7">
    <location>
        <position position="278"/>
    </location>
</feature>
<comment type="catalytic activity">
    <reaction evidence="1">
        <text>D-mannose 6-phosphate = D-fructose 6-phosphate</text>
        <dbReference type="Rhea" id="RHEA:12356"/>
        <dbReference type="ChEBI" id="CHEBI:58735"/>
        <dbReference type="ChEBI" id="CHEBI:61527"/>
        <dbReference type="EC" id="5.3.1.8"/>
    </reaction>
</comment>
<dbReference type="Gene3D" id="1.10.441.10">
    <property type="entry name" value="Phosphomannose Isomerase, domain 2"/>
    <property type="match status" value="1"/>
</dbReference>
<evidence type="ECO:0000256" key="2">
    <source>
        <dbReference type="ARBA" id="ARBA00010772"/>
    </source>
</evidence>
<name>A0A7Z9A4F7_9MICC</name>
<dbReference type="InterPro" id="IPR016305">
    <property type="entry name" value="Mannose-6-P_Isomerase"/>
</dbReference>
<evidence type="ECO:0000313" key="10">
    <source>
        <dbReference type="EMBL" id="VEI24291.1"/>
    </source>
</evidence>
<feature type="domain" description="Phosphomannose isomerase type I catalytic" evidence="9">
    <location>
        <begin position="4"/>
        <end position="150"/>
    </location>
</feature>
<dbReference type="PRINTS" id="PR00714">
    <property type="entry name" value="MAN6PISMRASE"/>
</dbReference>
<dbReference type="GO" id="GO:0009298">
    <property type="term" value="P:GDP-mannose biosynthetic process"/>
    <property type="evidence" value="ECO:0007669"/>
    <property type="project" value="InterPro"/>
</dbReference>
<comment type="similarity">
    <text evidence="2">Belongs to the mannose-6-phosphate isomerase type 1 family.</text>
</comment>
<feature type="binding site" evidence="8">
    <location>
        <position position="97"/>
    </location>
    <ligand>
        <name>Zn(2+)</name>
        <dbReference type="ChEBI" id="CHEBI:29105"/>
    </ligand>
</feature>
<keyword evidence="4 8" id="KW-0479">Metal-binding</keyword>
<dbReference type="SUPFAM" id="SSF51182">
    <property type="entry name" value="RmlC-like cupins"/>
    <property type="match status" value="1"/>
</dbReference>
<protein>
    <recommendedName>
        <fullName evidence="3">mannose-6-phosphate isomerase</fullName>
        <ecNumber evidence="3">5.3.1.8</ecNumber>
    </recommendedName>
</protein>
<dbReference type="PANTHER" id="PTHR10309">
    <property type="entry name" value="MANNOSE-6-PHOSPHATE ISOMERASE"/>
    <property type="match status" value="1"/>
</dbReference>
<dbReference type="InterPro" id="IPR001250">
    <property type="entry name" value="Man6P_Isoase-1"/>
</dbReference>
<dbReference type="InterPro" id="IPR011051">
    <property type="entry name" value="RmlC_Cupin_sf"/>
</dbReference>
<dbReference type="GO" id="GO:0004476">
    <property type="term" value="F:mannose-6-phosphate isomerase activity"/>
    <property type="evidence" value="ECO:0007669"/>
    <property type="project" value="UniProtKB-EC"/>
</dbReference>
<reference evidence="10 11" key="1">
    <citation type="submission" date="2018-12" db="EMBL/GenBank/DDBJ databases">
        <authorList>
            <consortium name="Pathogen Informatics"/>
        </authorList>
    </citation>
    <scope>NUCLEOTIDE SEQUENCE [LARGE SCALE GENOMIC DNA]</scope>
    <source>
        <strain evidence="10 11">NCTC10207</strain>
    </source>
</reference>
<feature type="binding site" evidence="8">
    <location>
        <position position="134"/>
    </location>
    <ligand>
        <name>Zn(2+)</name>
        <dbReference type="ChEBI" id="CHEBI:29105"/>
    </ligand>
</feature>